<dbReference type="InterPro" id="IPR003010">
    <property type="entry name" value="C-N_Hydrolase"/>
</dbReference>
<evidence type="ECO:0000256" key="1">
    <source>
        <dbReference type="ARBA" id="ARBA00008225"/>
    </source>
</evidence>
<dbReference type="PROSITE" id="PS50263">
    <property type="entry name" value="CN_HYDROLASE"/>
    <property type="match status" value="1"/>
</dbReference>
<feature type="domain" description="CN hydrolase" evidence="7">
    <location>
        <begin position="41"/>
        <end position="317"/>
    </location>
</feature>
<dbReference type="InterPro" id="IPR043957">
    <property type="entry name" value="Vanin_C"/>
</dbReference>
<gene>
    <name evidence="9" type="primary">LOC101857289</name>
</gene>
<dbReference type="PANTHER" id="PTHR10609">
    <property type="entry name" value="BIOTINIDASE-RELATED"/>
    <property type="match status" value="1"/>
</dbReference>
<proteinExistence type="inferred from homology"/>
<dbReference type="SUPFAM" id="SSF56317">
    <property type="entry name" value="Carbon-nitrogen hydrolase"/>
    <property type="match status" value="1"/>
</dbReference>
<evidence type="ECO:0000313" key="8">
    <source>
        <dbReference type="Proteomes" id="UP000694888"/>
    </source>
</evidence>
<keyword evidence="3" id="KW-0378">Hydrolase</keyword>
<organism evidence="8 9">
    <name type="scientific">Aplysia californica</name>
    <name type="common">California sea hare</name>
    <dbReference type="NCBI Taxonomy" id="6500"/>
    <lineage>
        <taxon>Eukaryota</taxon>
        <taxon>Metazoa</taxon>
        <taxon>Spiralia</taxon>
        <taxon>Lophotrochozoa</taxon>
        <taxon>Mollusca</taxon>
        <taxon>Gastropoda</taxon>
        <taxon>Heterobranchia</taxon>
        <taxon>Euthyneura</taxon>
        <taxon>Tectipleura</taxon>
        <taxon>Aplysiida</taxon>
        <taxon>Aplysioidea</taxon>
        <taxon>Aplysiidae</taxon>
        <taxon>Aplysia</taxon>
    </lineage>
</organism>
<sequence length="570" mass="62401">MMMFIPTPSCGSLCLTTFIVLLTGSVSQVTSRIDKFKAAVYEHAVVLPDTKVVVSRAEALAAMEMNLVTYWEQTAKAKEQGASIIVFPEDGLYGFSFTRDTVQPFLEDIPDPKAVTWSPCLDPERYPDTEVQRQLSCMARNNSIYLVADIGDKKPCNVTEDQKCPQDGRYQYNTAVAFDPDGYLVARYHKFKLFFEYQFDTPEPEPIYFDTPFGRFGLFVCFDVLFLEPAVTMVTQHNVTNIVFPTAWMDALPLLSAIGFHSSFARGLGVNFLSSNLHLPDRRFHGSGIYSPEGVKEFYYNSSHTSPGKLLVAELNVLLTRNPQGGVDVSELSSAASLDSQKTGGETANGSNAVVEDSGSSNSEEFQSLLFDDSFTFKALEEDSANVSVCQNKVCCHLSYSKENLGGASPDDLFALGAFDGLHTKEGQYYLQICALVKCSDAGDRKSCGNVTSVSDTIFHQLDLHGDFQTPFVYPQLILNSASSRDNLALAPQDSWSSQHGAMFLRPGLRDPVLSAALFGRAYDRDDGQAKCAGAKCGGVKGPGDSANPNVKGGYLTTFLTLTVLLFTLF</sequence>
<evidence type="ECO:0000256" key="3">
    <source>
        <dbReference type="ARBA" id="ARBA00022801"/>
    </source>
</evidence>
<evidence type="ECO:0000256" key="5">
    <source>
        <dbReference type="SAM" id="MobiDB-lite"/>
    </source>
</evidence>
<name>A0ABM1W2Q2_APLCA</name>
<evidence type="ECO:0000256" key="4">
    <source>
        <dbReference type="ARBA" id="ARBA00023180"/>
    </source>
</evidence>
<dbReference type="Gene3D" id="3.60.110.10">
    <property type="entry name" value="Carbon-nitrogen hydrolase"/>
    <property type="match status" value="1"/>
</dbReference>
<dbReference type="InterPro" id="IPR040154">
    <property type="entry name" value="Biotinidase/VNN"/>
</dbReference>
<dbReference type="CDD" id="cd07567">
    <property type="entry name" value="biotinidase_like"/>
    <property type="match status" value="1"/>
</dbReference>
<evidence type="ECO:0000256" key="2">
    <source>
        <dbReference type="ARBA" id="ARBA00022729"/>
    </source>
</evidence>
<accession>A0ABM1W2Q2</accession>
<dbReference type="InterPro" id="IPR036526">
    <property type="entry name" value="C-N_Hydrolase_sf"/>
</dbReference>
<evidence type="ECO:0000259" key="7">
    <source>
        <dbReference type="PROSITE" id="PS50263"/>
    </source>
</evidence>
<dbReference type="PANTHER" id="PTHR10609:SF27">
    <property type="entry name" value="CN HYDROLASE DOMAIN-CONTAINING PROTEIN-RELATED"/>
    <property type="match status" value="1"/>
</dbReference>
<dbReference type="GeneID" id="101857289"/>
<comment type="similarity">
    <text evidence="1">Belongs to the carbon-nitrogen hydrolase superfamily. BTD/VNN family.</text>
</comment>
<keyword evidence="8" id="KW-1185">Reference proteome</keyword>
<dbReference type="RefSeq" id="XP_035828945.1">
    <property type="nucleotide sequence ID" value="XM_035973052.1"/>
</dbReference>
<evidence type="ECO:0000256" key="6">
    <source>
        <dbReference type="SAM" id="SignalP"/>
    </source>
</evidence>
<dbReference type="Pfam" id="PF00795">
    <property type="entry name" value="CN_hydrolase"/>
    <property type="match status" value="1"/>
</dbReference>
<feature type="region of interest" description="Disordered" evidence="5">
    <location>
        <begin position="338"/>
        <end position="360"/>
    </location>
</feature>
<feature type="chain" id="PRO_5045821567" evidence="6">
    <location>
        <begin position="28"/>
        <end position="570"/>
    </location>
</feature>
<evidence type="ECO:0000313" key="9">
    <source>
        <dbReference type="RefSeq" id="XP_035828945.1"/>
    </source>
</evidence>
<reference evidence="9" key="1">
    <citation type="submission" date="2025-08" db="UniProtKB">
        <authorList>
            <consortium name="RefSeq"/>
        </authorList>
    </citation>
    <scope>IDENTIFICATION</scope>
</reference>
<dbReference type="Pfam" id="PF19018">
    <property type="entry name" value="Vanin_C"/>
    <property type="match status" value="1"/>
</dbReference>
<feature type="signal peptide" evidence="6">
    <location>
        <begin position="1"/>
        <end position="27"/>
    </location>
</feature>
<dbReference type="InterPro" id="IPR012101">
    <property type="entry name" value="Biotinidase-like_euk"/>
</dbReference>
<dbReference type="Proteomes" id="UP000694888">
    <property type="component" value="Unplaced"/>
</dbReference>
<keyword evidence="4" id="KW-0325">Glycoprotein</keyword>
<protein>
    <submittedName>
        <fullName evidence="9">Pantetheinase</fullName>
    </submittedName>
</protein>
<keyword evidence="2 6" id="KW-0732">Signal</keyword>